<evidence type="ECO:0000313" key="5">
    <source>
        <dbReference type="Proteomes" id="UP000027088"/>
    </source>
</evidence>
<dbReference type="eggNOG" id="ENOG5033SXH">
    <property type="taxonomic scope" value="Bacteria"/>
</dbReference>
<dbReference type="InterPro" id="IPR022382">
    <property type="entry name" value="Mycoplasma_peptidase_DUF31"/>
</dbReference>
<dbReference type="NCBIfam" id="NF045842">
    <property type="entry name" value="MIP_near_MIB"/>
    <property type="match status" value="1"/>
</dbReference>
<protein>
    <submittedName>
        <fullName evidence="4">LppD family lipoprotein</fullName>
    </submittedName>
</protein>
<evidence type="ECO:0000256" key="1">
    <source>
        <dbReference type="SAM" id="Coils"/>
    </source>
</evidence>
<organism evidence="4 5">
    <name type="scientific">Mycoplasmopsis californica</name>
    <dbReference type="NCBI Taxonomy" id="2113"/>
    <lineage>
        <taxon>Bacteria</taxon>
        <taxon>Bacillati</taxon>
        <taxon>Mycoplasmatota</taxon>
        <taxon>Mycoplasmoidales</taxon>
        <taxon>Metamycoplasmataceae</taxon>
        <taxon>Mycoplasmopsis</taxon>
    </lineage>
</organism>
<keyword evidence="4" id="KW-0449">Lipoprotein</keyword>
<evidence type="ECO:0000259" key="3">
    <source>
        <dbReference type="Pfam" id="PF01732"/>
    </source>
</evidence>
<accession>A0A059XLG1</accession>
<dbReference type="RefSeq" id="WP_038561304.1">
    <property type="nucleotide sequence ID" value="NZ_CP007521.1"/>
</dbReference>
<keyword evidence="5" id="KW-1185">Reference proteome</keyword>
<reference evidence="4 5" key="1">
    <citation type="journal article" date="2014" name="Genome Announc.">
        <title>Complete Genome Sequence of the Bovine Mastitis Pathogen Mycoplasma californicum Strain ST-6T (ATCC 33461T).</title>
        <authorList>
            <person name="Calcutt M.J."/>
            <person name="Foecking M.F."/>
            <person name="Fox L.K."/>
        </authorList>
    </citation>
    <scope>NUCLEOTIDE SEQUENCE [LARGE SCALE GENOMIC DNA]</scope>
    <source>
        <strain evidence="4 5">ST-6</strain>
    </source>
</reference>
<proteinExistence type="predicted"/>
<gene>
    <name evidence="4" type="primary">lppD-1</name>
    <name evidence="4" type="ORF">MCFN_00955</name>
</gene>
<dbReference type="EMBL" id="CP007521">
    <property type="protein sequence ID" value="AIA29349.1"/>
    <property type="molecule type" value="Genomic_DNA"/>
</dbReference>
<feature type="domain" description="DUF31" evidence="3">
    <location>
        <begin position="271"/>
        <end position="747"/>
    </location>
</feature>
<dbReference type="Pfam" id="PF01732">
    <property type="entry name" value="Mycop_pep_DUF31"/>
    <property type="match status" value="1"/>
</dbReference>
<dbReference type="AlphaFoldDB" id="A0A059XLG1"/>
<dbReference type="KEGG" id="mcr:MCFN_00955"/>
<feature type="signal peptide" evidence="2">
    <location>
        <begin position="1"/>
        <end position="22"/>
    </location>
</feature>
<evidence type="ECO:0000313" key="4">
    <source>
        <dbReference type="EMBL" id="AIA29349.1"/>
    </source>
</evidence>
<keyword evidence="1" id="KW-0175">Coiled coil</keyword>
<sequence length="835" mass="96863">MKKKLWVPIGITVSFSSSFLAASCKKEVNENDQNTLPSLPSNFEEIFNLKIKNGKNRDNLTAETIANDWRNLLSLTINDKYKNTLNYEVVSVNRENNSNATGIVNFSIKFTDKKTQKSVIKSFKLPGFKKQVQNNDSTIPSRPQTLKQPDKYITSNQIQRYQIDNDAYHKEQDVQYKNRGVDIIKTRSDLNYLGQNAQQFDKKAQIAGVPSYENSLYRGYTLPRLEANGSIGGLVINTYPDSIISRYSRTDFLSDRDPSRTEGLARLLPNQTYKRIGLETYAVSFKYKYQNEKEIQEIQQKINKLKEYQAQTNAKELLNQYFIEPSVREEETKIKILENEREIKIAQAVAVDKPAISRHYDSLVNERKNAINQIKKYTYSDVLKLFEKEIENQKNDAKTYNRIKAPRGTMWIMDYKISENSKYPTKWYFGTNSHVARDIMQPEFSSISMSVMKPNVGLLTRFRILGLDEKFITYGWDDPKVKQAVKRVYDATDYLKTSPKDYLDSSQKEKFASIEEMIDFAVVEIDFDILASIHNKLVAWSNEKSVEIKPMSGEELARLVTNDYASRDPKDKVKFLANSYLKNYNKIDFELQYPEANGPRKTDELFALGYPGAIYDYFLRKYIDQDQIDRAKDYQTLWTNSDYRFFSQRPIQEGGKPSVDEKKLNRGNYLSYNIGFRTFIDKPGLNDGFIANPVRGNEIYSTFDEEGKQKQYWNTGLQYMLRHFVGREGSSGSSVRNQNNEIIGVHSSIAPDSKTDFVSAFRSEGYDYKGVYGKYNLPQYDLIYGGGKDQKTSYRQALEKMYKNQNYKTYIFQNGTDENNIPNEFKFDKIKLLNQ</sequence>
<dbReference type="InterPro" id="IPR043504">
    <property type="entry name" value="Peptidase_S1_PA_chymotrypsin"/>
</dbReference>
<dbReference type="Gene3D" id="2.40.10.10">
    <property type="entry name" value="Trypsin-like serine proteases"/>
    <property type="match status" value="1"/>
</dbReference>
<dbReference type="NCBIfam" id="NF045841">
    <property type="entry name" value="Ig_SerProt_MIP"/>
    <property type="match status" value="1"/>
</dbReference>
<dbReference type="InterPro" id="IPR022381">
    <property type="entry name" value="Uncharacterised_MG067"/>
</dbReference>
<keyword evidence="2" id="KW-0732">Signal</keyword>
<feature type="chain" id="PRO_5001581750" evidence="2">
    <location>
        <begin position="23"/>
        <end position="835"/>
    </location>
</feature>
<feature type="coiled-coil region" evidence="1">
    <location>
        <begin position="288"/>
        <end position="347"/>
    </location>
</feature>
<dbReference type="PRINTS" id="PR00840">
    <property type="entry name" value="Y06768FAMILY"/>
</dbReference>
<name>A0A059XLG1_9BACT</name>
<dbReference type="PROSITE" id="PS51257">
    <property type="entry name" value="PROKAR_LIPOPROTEIN"/>
    <property type="match status" value="1"/>
</dbReference>
<dbReference type="Gene3D" id="3.10.450.270">
    <property type="match status" value="1"/>
</dbReference>
<dbReference type="Proteomes" id="UP000027088">
    <property type="component" value="Chromosome"/>
</dbReference>
<evidence type="ECO:0000256" key="2">
    <source>
        <dbReference type="SAM" id="SignalP"/>
    </source>
</evidence>